<dbReference type="InterPro" id="IPR051448">
    <property type="entry name" value="CdaR-like_regulators"/>
</dbReference>
<dbReference type="InterPro" id="IPR041522">
    <property type="entry name" value="CdaR_GGDEF"/>
</dbReference>
<feature type="domain" description="CdaR GGDEF-like" evidence="4">
    <location>
        <begin position="288"/>
        <end position="415"/>
    </location>
</feature>
<comment type="caution">
    <text evidence="5">The sequence shown here is derived from an EMBL/GenBank/DDBJ whole genome shotgun (WGS) entry which is preliminary data.</text>
</comment>
<evidence type="ECO:0000313" key="6">
    <source>
        <dbReference type="Proteomes" id="UP001144096"/>
    </source>
</evidence>
<dbReference type="AlphaFoldDB" id="A0A9X2N6K7"/>
<dbReference type="Gene3D" id="1.10.10.2840">
    <property type="entry name" value="PucR C-terminal helix-turn-helix domain"/>
    <property type="match status" value="1"/>
</dbReference>
<protein>
    <submittedName>
        <fullName evidence="5">PucR family transcriptional regulator</fullName>
    </submittedName>
</protein>
<dbReference type="PANTHER" id="PTHR33744:SF1">
    <property type="entry name" value="DNA-BINDING TRANSCRIPTIONAL ACTIVATOR ADER"/>
    <property type="match status" value="1"/>
</dbReference>
<dbReference type="InterPro" id="IPR025736">
    <property type="entry name" value="PucR_C-HTH_dom"/>
</dbReference>
<reference evidence="5" key="1">
    <citation type="submission" date="2022-06" db="EMBL/GenBank/DDBJ databases">
        <title>Amycolatopsis iheyaensis sp. nov., a new species of the genus Amycolatopsis isolated from soil in Iheya island, Japan.</title>
        <authorList>
            <person name="Ngamcharungchit C."/>
            <person name="Kanto H."/>
            <person name="Take A."/>
            <person name="Intra B."/>
            <person name="Matsumoto A."/>
            <person name="Panbangred W."/>
            <person name="Inahashi Y."/>
        </authorList>
    </citation>
    <scope>NUCLEOTIDE SEQUENCE</scope>
    <source>
        <strain evidence="5">OK19-0408</strain>
    </source>
</reference>
<dbReference type="Pfam" id="PF07905">
    <property type="entry name" value="PucR"/>
    <property type="match status" value="1"/>
</dbReference>
<evidence type="ECO:0000256" key="1">
    <source>
        <dbReference type="ARBA" id="ARBA00006754"/>
    </source>
</evidence>
<dbReference type="EMBL" id="JAMXQV010000004">
    <property type="protein sequence ID" value="MCR6483271.1"/>
    <property type="molecule type" value="Genomic_DNA"/>
</dbReference>
<feature type="domain" description="Purine catabolism PurC-like" evidence="2">
    <location>
        <begin position="7"/>
        <end position="129"/>
    </location>
</feature>
<sequence>MYPTVAEVLALPVLRQGRPHVVAGSAGLDAPVRWAHVAEVADIAHLLRGGELVLTTGVALPDDGAALARYVADLAGVGAAGLVIELVRHWSDKLPAALVEAAEAHGLPLVTLSRETRYVSVTEAVNGQIVDAQVAELRAAERVHETFTALTVAGAEPGVVLGEVARLTEQPVVLETLSHEVLAYDAAGADPGELLTGWPARSRVVQLGERTGYHPGSGWLVTVVGARGHDWGRLVVVCADPPPHRHRVVAERAASALAVHRLVAKDSDGLERQAHRAVLTELLASPAPSAELLARASALAVPLTGRQLVGLAVRPKLIGHRPALSTPPVVRELAEATVLAARRAKVAALVATDELGVRALIALSPEANADTVLHRLAGDVREARGSAPGVLAVGTTVTSPAEAGRTLHEAGQVAAAALGAGVERVLHRLSDVRLRGLLHLLSGDERVTAFAQRELGPLLQRDAAAGSRLLQALRHYCEHGGNKSAAAAAAHTSRTAYYQQLARIEQVLGVRLEDPESMLSLYVALLALDLTRTSEEDSPGRGTQ</sequence>
<dbReference type="Pfam" id="PF13556">
    <property type="entry name" value="HTH_30"/>
    <property type="match status" value="1"/>
</dbReference>
<dbReference type="Proteomes" id="UP001144096">
    <property type="component" value="Unassembled WGS sequence"/>
</dbReference>
<dbReference type="RefSeq" id="WP_257919897.1">
    <property type="nucleotide sequence ID" value="NZ_JAMXQV010000004.1"/>
</dbReference>
<accession>A0A9X2N6K7</accession>
<dbReference type="InterPro" id="IPR042070">
    <property type="entry name" value="PucR_C-HTH_sf"/>
</dbReference>
<name>A0A9X2N6K7_9PSEU</name>
<proteinExistence type="inferred from homology"/>
<gene>
    <name evidence="5" type="ORF">M8542_10630</name>
</gene>
<evidence type="ECO:0000259" key="4">
    <source>
        <dbReference type="Pfam" id="PF17853"/>
    </source>
</evidence>
<evidence type="ECO:0000259" key="2">
    <source>
        <dbReference type="Pfam" id="PF07905"/>
    </source>
</evidence>
<comment type="similarity">
    <text evidence="1">Belongs to the CdaR family.</text>
</comment>
<dbReference type="PANTHER" id="PTHR33744">
    <property type="entry name" value="CARBOHYDRATE DIACID REGULATOR"/>
    <property type="match status" value="1"/>
</dbReference>
<dbReference type="Pfam" id="PF17853">
    <property type="entry name" value="GGDEF_2"/>
    <property type="match status" value="1"/>
</dbReference>
<keyword evidence="6" id="KW-1185">Reference proteome</keyword>
<dbReference type="InterPro" id="IPR012914">
    <property type="entry name" value="PucR_dom"/>
</dbReference>
<evidence type="ECO:0000313" key="5">
    <source>
        <dbReference type="EMBL" id="MCR6483271.1"/>
    </source>
</evidence>
<evidence type="ECO:0000259" key="3">
    <source>
        <dbReference type="Pfam" id="PF13556"/>
    </source>
</evidence>
<organism evidence="5 6">
    <name type="scientific">Amycolatopsis iheyensis</name>
    <dbReference type="NCBI Taxonomy" id="2945988"/>
    <lineage>
        <taxon>Bacteria</taxon>
        <taxon>Bacillati</taxon>
        <taxon>Actinomycetota</taxon>
        <taxon>Actinomycetes</taxon>
        <taxon>Pseudonocardiales</taxon>
        <taxon>Pseudonocardiaceae</taxon>
        <taxon>Amycolatopsis</taxon>
    </lineage>
</organism>
<feature type="domain" description="PucR C-terminal helix-turn-helix" evidence="3">
    <location>
        <begin position="469"/>
        <end position="527"/>
    </location>
</feature>